<gene>
    <name evidence="2" type="ORF">SAMN02745166_02304</name>
</gene>
<protein>
    <submittedName>
        <fullName evidence="2">Uncharacterized protein</fullName>
    </submittedName>
</protein>
<name>A0A1T4Y025_9BACT</name>
<dbReference type="STRING" id="48467.SAMN02745166_02304"/>
<feature type="transmembrane region" description="Helical" evidence="1">
    <location>
        <begin position="36"/>
        <end position="57"/>
    </location>
</feature>
<feature type="transmembrane region" description="Helical" evidence="1">
    <location>
        <begin position="69"/>
        <end position="90"/>
    </location>
</feature>
<evidence type="ECO:0000313" key="2">
    <source>
        <dbReference type="EMBL" id="SKA95187.1"/>
    </source>
</evidence>
<keyword evidence="1" id="KW-0472">Membrane</keyword>
<organism evidence="2 3">
    <name type="scientific">Prosthecobacter debontii</name>
    <dbReference type="NCBI Taxonomy" id="48467"/>
    <lineage>
        <taxon>Bacteria</taxon>
        <taxon>Pseudomonadati</taxon>
        <taxon>Verrucomicrobiota</taxon>
        <taxon>Verrucomicrobiia</taxon>
        <taxon>Verrucomicrobiales</taxon>
        <taxon>Verrucomicrobiaceae</taxon>
        <taxon>Prosthecobacter</taxon>
    </lineage>
</organism>
<accession>A0A1T4Y025</accession>
<keyword evidence="1" id="KW-0812">Transmembrane</keyword>
<dbReference type="EMBL" id="FUYE01000006">
    <property type="protein sequence ID" value="SKA95187.1"/>
    <property type="molecule type" value="Genomic_DNA"/>
</dbReference>
<dbReference type="Proteomes" id="UP000190774">
    <property type="component" value="Unassembled WGS sequence"/>
</dbReference>
<keyword evidence="1" id="KW-1133">Transmembrane helix</keyword>
<evidence type="ECO:0000313" key="3">
    <source>
        <dbReference type="Proteomes" id="UP000190774"/>
    </source>
</evidence>
<keyword evidence="3" id="KW-1185">Reference proteome</keyword>
<proteinExistence type="predicted"/>
<dbReference type="AlphaFoldDB" id="A0A1T4Y025"/>
<evidence type="ECO:0000256" key="1">
    <source>
        <dbReference type="SAM" id="Phobius"/>
    </source>
</evidence>
<dbReference type="RefSeq" id="WP_078813505.1">
    <property type="nucleotide sequence ID" value="NZ_FUYE01000006.1"/>
</dbReference>
<sequence length="134" mass="14082">MKTNLLRSLTALFAVCSFIAGLGAYLEILPVEYAKIGGLILAAVLGVKEIVVIIGDIADDGQRNGSFKVPPVPLVLAFFLPLLASCSMRVDGTKTFLGLDSTQWGTVGVEAGKGALKNALPVYLESRQGMALSK</sequence>
<reference evidence="3" key="1">
    <citation type="submission" date="2017-02" db="EMBL/GenBank/DDBJ databases">
        <authorList>
            <person name="Varghese N."/>
            <person name="Submissions S."/>
        </authorList>
    </citation>
    <scope>NUCLEOTIDE SEQUENCE [LARGE SCALE GENOMIC DNA]</scope>
    <source>
        <strain evidence="3">ATCC 700200</strain>
    </source>
</reference>